<comment type="caution">
    <text evidence="2">The sequence shown here is derived from an EMBL/GenBank/DDBJ whole genome shotgun (WGS) entry which is preliminary data.</text>
</comment>
<name>A0A7J7ISN6_BUGNE</name>
<gene>
    <name evidence="2" type="ORF">EB796_025288</name>
</gene>
<feature type="compositionally biased region" description="Basic and acidic residues" evidence="1">
    <location>
        <begin position="156"/>
        <end position="169"/>
    </location>
</feature>
<feature type="compositionally biased region" description="Polar residues" evidence="1">
    <location>
        <begin position="170"/>
        <end position="179"/>
    </location>
</feature>
<keyword evidence="3" id="KW-1185">Reference proteome</keyword>
<feature type="compositionally biased region" description="Polar residues" evidence="1">
    <location>
        <begin position="22"/>
        <end position="42"/>
    </location>
</feature>
<reference evidence="2" key="1">
    <citation type="submission" date="2020-06" db="EMBL/GenBank/DDBJ databases">
        <title>Draft genome of Bugula neritina, a colonial animal packing powerful symbionts and potential medicines.</title>
        <authorList>
            <person name="Rayko M."/>
        </authorList>
    </citation>
    <scope>NUCLEOTIDE SEQUENCE [LARGE SCALE GENOMIC DNA]</scope>
    <source>
        <strain evidence="2">Kwan_BN1</strain>
    </source>
</reference>
<feature type="region of interest" description="Disordered" evidence="1">
    <location>
        <begin position="156"/>
        <end position="186"/>
    </location>
</feature>
<accession>A0A7J7ISN6</accession>
<sequence>MAADEAPATGSPVPSARRSPVVSASNSLEPSMKPASNLSGTAKSDDAKLELTESDFQLTNGCPDVKVEKKEQPVPSSPSDDNVTPLPKPRQLRLSDHSNSASGEGVLEDELLQSYRKKHAEGTVTQEDMAQVIDKLVKICQELKGENKVLQDQVKTAESERKKREENVDRQISTLSSRNDNADEKLSGLTEAQEDLQEKADTFTEMHRETKERQDASECEISAMKASQSSFEFQVEREFSDTNIRISQSESNMKDRYEGLSAANRCQILQLRNDVREKKRSQMMVELRQPISNQTKMLYLNLRKMTTQTSDIIRISSVVNLCITFHLGPFIHTFH</sequence>
<protein>
    <submittedName>
        <fullName evidence="2">Uncharacterized protein</fullName>
    </submittedName>
</protein>
<dbReference type="AlphaFoldDB" id="A0A7J7ISN6"/>
<feature type="region of interest" description="Disordered" evidence="1">
    <location>
        <begin position="1"/>
        <end position="108"/>
    </location>
</feature>
<evidence type="ECO:0000313" key="3">
    <source>
        <dbReference type="Proteomes" id="UP000593567"/>
    </source>
</evidence>
<proteinExistence type="predicted"/>
<organism evidence="2 3">
    <name type="scientific">Bugula neritina</name>
    <name type="common">Brown bryozoan</name>
    <name type="synonym">Sertularia neritina</name>
    <dbReference type="NCBI Taxonomy" id="10212"/>
    <lineage>
        <taxon>Eukaryota</taxon>
        <taxon>Metazoa</taxon>
        <taxon>Spiralia</taxon>
        <taxon>Lophotrochozoa</taxon>
        <taxon>Bryozoa</taxon>
        <taxon>Gymnolaemata</taxon>
        <taxon>Cheilostomatida</taxon>
        <taxon>Flustrina</taxon>
        <taxon>Buguloidea</taxon>
        <taxon>Bugulidae</taxon>
        <taxon>Bugula</taxon>
    </lineage>
</organism>
<evidence type="ECO:0000313" key="2">
    <source>
        <dbReference type="EMBL" id="KAF6016404.1"/>
    </source>
</evidence>
<evidence type="ECO:0000256" key="1">
    <source>
        <dbReference type="SAM" id="MobiDB-lite"/>
    </source>
</evidence>
<dbReference type="Proteomes" id="UP000593567">
    <property type="component" value="Unassembled WGS sequence"/>
</dbReference>
<dbReference type="EMBL" id="VXIV02003545">
    <property type="protein sequence ID" value="KAF6016404.1"/>
    <property type="molecule type" value="Genomic_DNA"/>
</dbReference>